<name>Q4SRW1_TETNG</name>
<evidence type="ECO:0000256" key="3">
    <source>
        <dbReference type="ARBA" id="ARBA00023289"/>
    </source>
</evidence>
<dbReference type="InterPro" id="IPR036415">
    <property type="entry name" value="Lamin_tail_dom_sf"/>
</dbReference>
<evidence type="ECO:0000256" key="6">
    <source>
        <dbReference type="SAM" id="Coils"/>
    </source>
</evidence>
<dbReference type="KEGG" id="tng:GSTEN00013730G001"/>
<dbReference type="PANTHER" id="PTHR45721">
    <property type="entry name" value="LAMIN DM0-RELATED"/>
    <property type="match status" value="1"/>
</dbReference>
<keyword evidence="3" id="KW-0449">Lipoprotein</keyword>
<keyword evidence="1 5" id="KW-0403">Intermediate filament</keyword>
<dbReference type="PANTHER" id="PTHR45721:SF2">
    <property type="entry name" value="LAMIN-B2"/>
    <property type="match status" value="1"/>
</dbReference>
<protein>
    <submittedName>
        <fullName evidence="10">Chromosome undetermined SCAF14488, whole genome shotgun sequence</fullName>
    </submittedName>
</protein>
<keyword evidence="2 6" id="KW-0175">Coiled coil</keyword>
<dbReference type="InterPro" id="IPR001322">
    <property type="entry name" value="Lamin_tail_dom"/>
</dbReference>
<dbReference type="GO" id="GO:0051664">
    <property type="term" value="P:nuclear pore localization"/>
    <property type="evidence" value="ECO:0007669"/>
    <property type="project" value="TreeGrafter"/>
</dbReference>
<feature type="coiled-coil region" evidence="6">
    <location>
        <begin position="294"/>
        <end position="410"/>
    </location>
</feature>
<comment type="subcellular location">
    <subcellularLocation>
        <location evidence="4">Nucleus lamina</location>
    </subcellularLocation>
</comment>
<dbReference type="GO" id="GO:0005200">
    <property type="term" value="F:structural constituent of cytoskeleton"/>
    <property type="evidence" value="ECO:0007669"/>
    <property type="project" value="TreeGrafter"/>
</dbReference>
<dbReference type="GO" id="GO:0006998">
    <property type="term" value="P:nuclear envelope organization"/>
    <property type="evidence" value="ECO:0007669"/>
    <property type="project" value="TreeGrafter"/>
</dbReference>
<sequence>MATATPSRESVRPAASTPLSPTRITRLQEKHDLQHLNDRLAVYIDRVRALELENDRLMVKVSEKEEVTTREVSGLKALYEAELADARRVLDDTAKDRARLQIDLGKAQAELEEAQRSVKKKEGDLTASLSRAGVLQDQLNKSEAALCTALSQNSALTSELAEVNSLLAKVCIRTLAGQNTRRRRTVTLWPSGSWEAETLMRVDLENRCQSLTEELEFRKSMYDEVGVAPGPGGSCPGIWVGTPSVLASRIGCSLCSWLTAARVRQEVRESRRVQEQRIVEVDSGVRRDYEFKLAQALQDLRRQHDEQVSFYKEELEQTFQAKLDNAKVSSEMNDKAMSTAREELLESRLRLERLGEKLNALQKQVSVSEDRIRELEEILSAERDKHRRDMERKEEEMAELREMMNTQLSEYQELLDVKLALDMEINAYRKLLEGEEHRWARSRGGQPRAPAGLPADRPVLLSLRLKLSPSPSAQVSVSRVGGSSSSRSSKRKRDQPMGSWRLKRQVDFGEELIYKFTPKFVLKAGQSVTVWSLDAGVAHSPPTDLLWKTQASWGSGTHMVTSLINGDGEWSRSRDESLLGSITSS</sequence>
<dbReference type="SMART" id="SM01391">
    <property type="entry name" value="Filament"/>
    <property type="match status" value="1"/>
</dbReference>
<gene>
    <name evidence="10" type="ORF">GSTENG00013730001</name>
</gene>
<evidence type="ECO:0000256" key="2">
    <source>
        <dbReference type="ARBA" id="ARBA00023054"/>
    </source>
</evidence>
<evidence type="ECO:0000256" key="7">
    <source>
        <dbReference type="SAM" id="MobiDB-lite"/>
    </source>
</evidence>
<accession>Q4SRW1</accession>
<feature type="coiled-coil region" evidence="6">
    <location>
        <begin position="33"/>
        <end position="124"/>
    </location>
</feature>
<reference evidence="10" key="2">
    <citation type="submission" date="2004-02" db="EMBL/GenBank/DDBJ databases">
        <authorList>
            <consortium name="Genoscope"/>
            <consortium name="Whitehead Institute Centre for Genome Research"/>
        </authorList>
    </citation>
    <scope>NUCLEOTIDE SEQUENCE</scope>
</reference>
<dbReference type="GO" id="GO:0090435">
    <property type="term" value="P:protein localization to nuclear envelope"/>
    <property type="evidence" value="ECO:0007669"/>
    <property type="project" value="TreeGrafter"/>
</dbReference>
<dbReference type="Gene3D" id="1.20.5.1160">
    <property type="entry name" value="Vasodilator-stimulated phosphoprotein"/>
    <property type="match status" value="2"/>
</dbReference>
<reference evidence="10" key="1">
    <citation type="journal article" date="2004" name="Nature">
        <title>Genome duplication in the teleost fish Tetraodon nigroviridis reveals the early vertebrate proto-karyotype.</title>
        <authorList>
            <person name="Jaillon O."/>
            <person name="Aury J.-M."/>
            <person name="Brunet F."/>
            <person name="Petit J.-L."/>
            <person name="Stange-Thomann N."/>
            <person name="Mauceli E."/>
            <person name="Bouneau L."/>
            <person name="Fischer C."/>
            <person name="Ozouf-Costaz C."/>
            <person name="Bernot A."/>
            <person name="Nicaud S."/>
            <person name="Jaffe D."/>
            <person name="Fisher S."/>
            <person name="Lutfalla G."/>
            <person name="Dossat C."/>
            <person name="Segurens B."/>
            <person name="Dasilva C."/>
            <person name="Salanoubat M."/>
            <person name="Levy M."/>
            <person name="Boudet N."/>
            <person name="Castellano S."/>
            <person name="Anthouard V."/>
            <person name="Jubin C."/>
            <person name="Castelli V."/>
            <person name="Katinka M."/>
            <person name="Vacherie B."/>
            <person name="Biemont C."/>
            <person name="Skalli Z."/>
            <person name="Cattolico L."/>
            <person name="Poulain J."/>
            <person name="De Berardinis V."/>
            <person name="Cruaud C."/>
            <person name="Duprat S."/>
            <person name="Brottier P."/>
            <person name="Coutanceau J.-P."/>
            <person name="Gouzy J."/>
            <person name="Parra G."/>
            <person name="Lardier G."/>
            <person name="Chapple C."/>
            <person name="McKernan K.J."/>
            <person name="McEwan P."/>
            <person name="Bosak S."/>
            <person name="Kellis M."/>
            <person name="Volff J.-N."/>
            <person name="Guigo R."/>
            <person name="Zody M.C."/>
            <person name="Mesirov J."/>
            <person name="Lindblad-Toh K."/>
            <person name="Birren B."/>
            <person name="Nusbaum C."/>
            <person name="Kahn D."/>
            <person name="Robinson-Rechavi M."/>
            <person name="Laudet V."/>
            <person name="Schachter V."/>
            <person name="Quetier F."/>
            <person name="Saurin W."/>
            <person name="Scarpelli C."/>
            <person name="Wincker P."/>
            <person name="Lander E.S."/>
            <person name="Weissenbach J."/>
            <person name="Roest Crollius H."/>
        </authorList>
    </citation>
    <scope>NUCLEOTIDE SEQUENCE [LARGE SCALE GENOMIC DNA]</scope>
</reference>
<evidence type="ECO:0000256" key="5">
    <source>
        <dbReference type="RuleBase" id="RU000685"/>
    </source>
</evidence>
<dbReference type="SUPFAM" id="SSF74853">
    <property type="entry name" value="Lamin A/C globular tail domain"/>
    <property type="match status" value="1"/>
</dbReference>
<dbReference type="Gene3D" id="1.20.5.170">
    <property type="match status" value="1"/>
</dbReference>
<dbReference type="SUPFAM" id="SSF64593">
    <property type="entry name" value="Intermediate filament protein, coiled coil region"/>
    <property type="match status" value="2"/>
</dbReference>
<feature type="domain" description="LTD" evidence="8">
    <location>
        <begin position="469"/>
        <end position="583"/>
    </location>
</feature>
<organism evidence="10">
    <name type="scientific">Tetraodon nigroviridis</name>
    <name type="common">Spotted green pufferfish</name>
    <name type="synonym">Chelonodon nigroviridis</name>
    <dbReference type="NCBI Taxonomy" id="99883"/>
    <lineage>
        <taxon>Eukaryota</taxon>
        <taxon>Metazoa</taxon>
        <taxon>Chordata</taxon>
        <taxon>Craniata</taxon>
        <taxon>Vertebrata</taxon>
        <taxon>Euteleostomi</taxon>
        <taxon>Actinopterygii</taxon>
        <taxon>Neopterygii</taxon>
        <taxon>Teleostei</taxon>
        <taxon>Neoteleostei</taxon>
        <taxon>Acanthomorphata</taxon>
        <taxon>Eupercaria</taxon>
        <taxon>Tetraodontiformes</taxon>
        <taxon>Tetradontoidea</taxon>
        <taxon>Tetraodontidae</taxon>
        <taxon>Tetraodon</taxon>
    </lineage>
</organism>
<dbReference type="AlphaFoldDB" id="Q4SRW1"/>
<evidence type="ECO:0000259" key="9">
    <source>
        <dbReference type="PROSITE" id="PS51842"/>
    </source>
</evidence>
<dbReference type="OrthoDB" id="102442at2759"/>
<dbReference type="EMBL" id="CAAE01014488">
    <property type="protein sequence ID" value="CAF96621.1"/>
    <property type="molecule type" value="Genomic_DNA"/>
</dbReference>
<evidence type="ECO:0000313" key="10">
    <source>
        <dbReference type="EMBL" id="CAF96621.1"/>
    </source>
</evidence>
<dbReference type="GO" id="GO:0005882">
    <property type="term" value="C:intermediate filament"/>
    <property type="evidence" value="ECO:0007669"/>
    <property type="project" value="UniProtKB-KW"/>
</dbReference>
<comment type="similarity">
    <text evidence="5">Belongs to the intermediate filament family.</text>
</comment>
<dbReference type="InterPro" id="IPR018039">
    <property type="entry name" value="IF_conserved"/>
</dbReference>
<dbReference type="GO" id="GO:0007097">
    <property type="term" value="P:nuclear migration"/>
    <property type="evidence" value="ECO:0007669"/>
    <property type="project" value="TreeGrafter"/>
</dbReference>
<dbReference type="PROSITE" id="PS51841">
    <property type="entry name" value="LTD"/>
    <property type="match status" value="1"/>
</dbReference>
<feature type="compositionally biased region" description="Low complexity" evidence="7">
    <location>
        <begin position="472"/>
        <end position="487"/>
    </location>
</feature>
<keyword evidence="3" id="KW-0636">Prenylation</keyword>
<evidence type="ECO:0000256" key="4">
    <source>
        <dbReference type="ARBA" id="ARBA00024186"/>
    </source>
</evidence>
<feature type="domain" description="IF rod" evidence="9">
    <location>
        <begin position="29"/>
        <end position="439"/>
    </location>
</feature>
<dbReference type="Gene3D" id="2.60.40.1260">
    <property type="entry name" value="Lamin Tail domain"/>
    <property type="match status" value="1"/>
</dbReference>
<feature type="region of interest" description="Disordered" evidence="7">
    <location>
        <begin position="472"/>
        <end position="498"/>
    </location>
</feature>
<dbReference type="PROSITE" id="PS51842">
    <property type="entry name" value="IF_ROD_2"/>
    <property type="match status" value="1"/>
</dbReference>
<feature type="region of interest" description="Disordered" evidence="7">
    <location>
        <begin position="1"/>
        <end position="20"/>
    </location>
</feature>
<dbReference type="PROSITE" id="PS00226">
    <property type="entry name" value="IF_ROD_1"/>
    <property type="match status" value="1"/>
</dbReference>
<proteinExistence type="inferred from homology"/>
<dbReference type="Pfam" id="PF00038">
    <property type="entry name" value="Filament"/>
    <property type="match status" value="2"/>
</dbReference>
<evidence type="ECO:0000259" key="8">
    <source>
        <dbReference type="PROSITE" id="PS51841"/>
    </source>
</evidence>
<dbReference type="InterPro" id="IPR039008">
    <property type="entry name" value="IF_rod_dom"/>
</dbReference>
<dbReference type="GO" id="GO:0005652">
    <property type="term" value="C:nuclear lamina"/>
    <property type="evidence" value="ECO:0007669"/>
    <property type="project" value="UniProtKB-SubCell"/>
</dbReference>
<dbReference type="GO" id="GO:0031507">
    <property type="term" value="P:heterochromatin formation"/>
    <property type="evidence" value="ECO:0007669"/>
    <property type="project" value="TreeGrafter"/>
</dbReference>
<evidence type="ECO:0000256" key="1">
    <source>
        <dbReference type="ARBA" id="ARBA00022754"/>
    </source>
</evidence>